<dbReference type="GO" id="GO:0005886">
    <property type="term" value="C:plasma membrane"/>
    <property type="evidence" value="ECO:0007669"/>
    <property type="project" value="UniProtKB-SubCell"/>
</dbReference>
<dbReference type="EMBL" id="CAMXCT020000224">
    <property type="protein sequence ID" value="CAL1129143.1"/>
    <property type="molecule type" value="Genomic_DNA"/>
</dbReference>
<protein>
    <recommendedName>
        <fullName evidence="8">Amino acid permease/ SLC12A domain-containing protein</fullName>
    </recommendedName>
</protein>
<comment type="subcellular location">
    <subcellularLocation>
        <location evidence="1">Cell membrane</location>
        <topology evidence="1">Multi-pass membrane protein</topology>
    </subcellularLocation>
</comment>
<feature type="domain" description="Amino acid permease/ SLC12A" evidence="8">
    <location>
        <begin position="39"/>
        <end position="251"/>
    </location>
</feature>
<evidence type="ECO:0000259" key="8">
    <source>
        <dbReference type="Pfam" id="PF00324"/>
    </source>
</evidence>
<dbReference type="GO" id="GO:0022857">
    <property type="term" value="F:transmembrane transporter activity"/>
    <property type="evidence" value="ECO:0007669"/>
    <property type="project" value="InterPro"/>
</dbReference>
<dbReference type="AlphaFoldDB" id="A0A9P1FGX7"/>
<dbReference type="PANTHER" id="PTHR45826:SF2">
    <property type="entry name" value="AMINO ACID TRANSPORTER"/>
    <property type="match status" value="1"/>
</dbReference>
<evidence type="ECO:0000256" key="6">
    <source>
        <dbReference type="ARBA" id="ARBA00023136"/>
    </source>
</evidence>
<dbReference type="PANTHER" id="PTHR45826">
    <property type="entry name" value="POLYAMINE TRANSPORTER PUT1"/>
    <property type="match status" value="1"/>
</dbReference>
<keyword evidence="11" id="KW-1185">Reference proteome</keyword>
<organism evidence="9">
    <name type="scientific">Cladocopium goreaui</name>
    <dbReference type="NCBI Taxonomy" id="2562237"/>
    <lineage>
        <taxon>Eukaryota</taxon>
        <taxon>Sar</taxon>
        <taxon>Alveolata</taxon>
        <taxon>Dinophyceae</taxon>
        <taxon>Suessiales</taxon>
        <taxon>Symbiodiniaceae</taxon>
        <taxon>Cladocopium</taxon>
    </lineage>
</organism>
<evidence type="ECO:0000256" key="5">
    <source>
        <dbReference type="ARBA" id="ARBA00022989"/>
    </source>
</evidence>
<evidence type="ECO:0000313" key="11">
    <source>
        <dbReference type="Proteomes" id="UP001152797"/>
    </source>
</evidence>
<dbReference type="OrthoDB" id="5982228at2759"/>
<dbReference type="Pfam" id="PF00324">
    <property type="entry name" value="AA_permease"/>
    <property type="match status" value="1"/>
</dbReference>
<feature type="transmembrane region" description="Helical" evidence="7">
    <location>
        <begin position="128"/>
        <end position="151"/>
    </location>
</feature>
<feature type="transmembrane region" description="Helical" evidence="7">
    <location>
        <begin position="158"/>
        <end position="179"/>
    </location>
</feature>
<proteinExistence type="predicted"/>
<gene>
    <name evidence="9" type="ORF">C1SCF055_LOCUS4049</name>
</gene>
<feature type="transmembrane region" description="Helical" evidence="7">
    <location>
        <begin position="365"/>
        <end position="384"/>
    </location>
</feature>
<feature type="transmembrane region" description="Helical" evidence="7">
    <location>
        <begin position="232"/>
        <end position="252"/>
    </location>
</feature>
<name>A0A9P1FGX7_9DINO</name>
<evidence type="ECO:0000256" key="1">
    <source>
        <dbReference type="ARBA" id="ARBA00004651"/>
    </source>
</evidence>
<evidence type="ECO:0000256" key="2">
    <source>
        <dbReference type="ARBA" id="ARBA00022448"/>
    </source>
</evidence>
<evidence type="ECO:0000256" key="7">
    <source>
        <dbReference type="SAM" id="Phobius"/>
    </source>
</evidence>
<evidence type="ECO:0000256" key="4">
    <source>
        <dbReference type="ARBA" id="ARBA00022692"/>
    </source>
</evidence>
<reference evidence="9" key="1">
    <citation type="submission" date="2022-10" db="EMBL/GenBank/DDBJ databases">
        <authorList>
            <person name="Chen Y."/>
            <person name="Dougan E. K."/>
            <person name="Chan C."/>
            <person name="Rhodes N."/>
            <person name="Thang M."/>
        </authorList>
    </citation>
    <scope>NUCLEOTIDE SEQUENCE</scope>
</reference>
<evidence type="ECO:0000313" key="10">
    <source>
        <dbReference type="EMBL" id="CAL4763080.1"/>
    </source>
</evidence>
<dbReference type="EMBL" id="CAMXCT030000224">
    <property type="protein sequence ID" value="CAL4763080.1"/>
    <property type="molecule type" value="Genomic_DNA"/>
</dbReference>
<comment type="caution">
    <text evidence="9">The sequence shown here is derived from an EMBL/GenBank/DDBJ whole genome shotgun (WGS) entry which is preliminary data.</text>
</comment>
<sequence>MSDLEPGRPGRVSRCHLRTRHVAAAAFAMTCAGPFGVEAAVRCFGPTAFFVGLTATMIGYVLPQIFMTCELSMMPPLSNSGVVTWISRAFGAKVGECIGLNMLLYQVVDLATYTTVIVGYAQSAGYEVAAWLPRLAPLLAIALGLAVNLMALDMAAEVFMVVLMLVMLPFVVALPWSAPHFGLAWDHTFDSQMKTTKDLNLFLSSLIWLNTGWDSFGNLAEDVAGPKDLVHGLLWAALAAFVVYVLCTFQALGHDGAWQDGYLSLAYRRLWAPSLGNPMLGIWVCVSAALSNSLLYTSELAGFVPKLRKLEIHKVWLQAIEFGASHDSLQAVVSRLVQAFGGSSPDAPQLLPSFFRKELSTGAPIVALLVMTAIQLFLLLLSFAA</sequence>
<keyword evidence="4 7" id="KW-0812">Transmembrane</keyword>
<accession>A0A9P1FGX7</accession>
<reference evidence="10 11" key="2">
    <citation type="submission" date="2024-05" db="EMBL/GenBank/DDBJ databases">
        <authorList>
            <person name="Chen Y."/>
            <person name="Shah S."/>
            <person name="Dougan E. K."/>
            <person name="Thang M."/>
            <person name="Chan C."/>
        </authorList>
    </citation>
    <scope>NUCLEOTIDE SEQUENCE [LARGE SCALE GENOMIC DNA]</scope>
</reference>
<feature type="transmembrane region" description="Helical" evidence="7">
    <location>
        <begin position="280"/>
        <end position="304"/>
    </location>
</feature>
<evidence type="ECO:0000256" key="3">
    <source>
        <dbReference type="ARBA" id="ARBA00022475"/>
    </source>
</evidence>
<keyword evidence="5 7" id="KW-1133">Transmembrane helix</keyword>
<keyword evidence="6 7" id="KW-0472">Membrane</keyword>
<dbReference type="InterPro" id="IPR004841">
    <property type="entry name" value="AA-permease/SLC12A_dom"/>
</dbReference>
<dbReference type="Proteomes" id="UP001152797">
    <property type="component" value="Unassembled WGS sequence"/>
</dbReference>
<keyword evidence="3" id="KW-1003">Cell membrane</keyword>
<dbReference type="InterPro" id="IPR044566">
    <property type="entry name" value="RMV1-like"/>
</dbReference>
<feature type="transmembrane region" description="Helical" evidence="7">
    <location>
        <begin position="49"/>
        <end position="69"/>
    </location>
</feature>
<keyword evidence="2" id="KW-0813">Transport</keyword>
<evidence type="ECO:0000313" key="9">
    <source>
        <dbReference type="EMBL" id="CAI3975768.1"/>
    </source>
</evidence>
<dbReference type="EMBL" id="CAMXCT010000224">
    <property type="protein sequence ID" value="CAI3975768.1"/>
    <property type="molecule type" value="Genomic_DNA"/>
</dbReference>